<gene>
    <name evidence="1" type="ORF">EJ02DRAFT_311543</name>
</gene>
<feature type="non-terminal residue" evidence="1">
    <location>
        <position position="83"/>
    </location>
</feature>
<keyword evidence="2" id="KW-1185">Reference proteome</keyword>
<dbReference type="OrthoDB" id="4501855at2759"/>
<dbReference type="Proteomes" id="UP000800038">
    <property type="component" value="Unassembled WGS sequence"/>
</dbReference>
<evidence type="ECO:0000313" key="1">
    <source>
        <dbReference type="EMBL" id="KAF1936040.1"/>
    </source>
</evidence>
<name>A0A6A5S8U5_9PLEO</name>
<dbReference type="EMBL" id="ML976215">
    <property type="protein sequence ID" value="KAF1936040.1"/>
    <property type="molecule type" value="Genomic_DNA"/>
</dbReference>
<dbReference type="AlphaFoldDB" id="A0A6A5S8U5"/>
<organism evidence="1 2">
    <name type="scientific">Clathrospora elynae</name>
    <dbReference type="NCBI Taxonomy" id="706981"/>
    <lineage>
        <taxon>Eukaryota</taxon>
        <taxon>Fungi</taxon>
        <taxon>Dikarya</taxon>
        <taxon>Ascomycota</taxon>
        <taxon>Pezizomycotina</taxon>
        <taxon>Dothideomycetes</taxon>
        <taxon>Pleosporomycetidae</taxon>
        <taxon>Pleosporales</taxon>
        <taxon>Diademaceae</taxon>
        <taxon>Clathrospora</taxon>
    </lineage>
</organism>
<feature type="non-terminal residue" evidence="1">
    <location>
        <position position="1"/>
    </location>
</feature>
<reference evidence="1" key="1">
    <citation type="journal article" date="2020" name="Stud. Mycol.">
        <title>101 Dothideomycetes genomes: a test case for predicting lifestyles and emergence of pathogens.</title>
        <authorList>
            <person name="Haridas S."/>
            <person name="Albert R."/>
            <person name="Binder M."/>
            <person name="Bloem J."/>
            <person name="Labutti K."/>
            <person name="Salamov A."/>
            <person name="Andreopoulos B."/>
            <person name="Baker S."/>
            <person name="Barry K."/>
            <person name="Bills G."/>
            <person name="Bluhm B."/>
            <person name="Cannon C."/>
            <person name="Castanera R."/>
            <person name="Culley D."/>
            <person name="Daum C."/>
            <person name="Ezra D."/>
            <person name="Gonzalez J."/>
            <person name="Henrissat B."/>
            <person name="Kuo A."/>
            <person name="Liang C."/>
            <person name="Lipzen A."/>
            <person name="Lutzoni F."/>
            <person name="Magnuson J."/>
            <person name="Mondo S."/>
            <person name="Nolan M."/>
            <person name="Ohm R."/>
            <person name="Pangilinan J."/>
            <person name="Park H.-J."/>
            <person name="Ramirez L."/>
            <person name="Alfaro M."/>
            <person name="Sun H."/>
            <person name="Tritt A."/>
            <person name="Yoshinaga Y."/>
            <person name="Zwiers L.-H."/>
            <person name="Turgeon B."/>
            <person name="Goodwin S."/>
            <person name="Spatafora J."/>
            <person name="Crous P."/>
            <person name="Grigoriev I."/>
        </authorList>
    </citation>
    <scope>NUCLEOTIDE SEQUENCE</scope>
    <source>
        <strain evidence="1">CBS 161.51</strain>
    </source>
</reference>
<proteinExistence type="predicted"/>
<accession>A0A6A5S8U5</accession>
<protein>
    <submittedName>
        <fullName evidence="1">Uncharacterized protein</fullName>
    </submittedName>
</protein>
<evidence type="ECO:0000313" key="2">
    <source>
        <dbReference type="Proteomes" id="UP000800038"/>
    </source>
</evidence>
<sequence length="83" mass="9462">KQLRQELQNQRLKIQLLRSDLDASRASVHQLGLRLSSVTHLPQPLPLPRSCLPNLFSFDGKPLILRTWLPSIWAKLRSDQLGG</sequence>